<accession>A0A2P8F5Y2</accession>
<comment type="caution">
    <text evidence="11">The sequence shown here is derived from an EMBL/GenBank/DDBJ whole genome shotgun (WGS) entry which is preliminary data.</text>
</comment>
<evidence type="ECO:0000256" key="7">
    <source>
        <dbReference type="PROSITE-ProRule" id="PRU01330"/>
    </source>
</evidence>
<dbReference type="PANTHER" id="PTHR43785">
    <property type="entry name" value="GAMMA-GLUTAMYLPUTRESCINE SYNTHETASE"/>
    <property type="match status" value="1"/>
</dbReference>
<gene>
    <name evidence="11" type="ORF">CLV88_1215</name>
</gene>
<dbReference type="PROSITE" id="PS51987">
    <property type="entry name" value="GS_CATALYTIC"/>
    <property type="match status" value="1"/>
</dbReference>
<evidence type="ECO:0000256" key="5">
    <source>
        <dbReference type="ARBA" id="ARBA00022840"/>
    </source>
</evidence>
<dbReference type="SUPFAM" id="SSF55931">
    <property type="entry name" value="Glutamine synthetase/guanido kinase"/>
    <property type="match status" value="1"/>
</dbReference>
<evidence type="ECO:0000256" key="8">
    <source>
        <dbReference type="RuleBase" id="RU000384"/>
    </source>
</evidence>
<proteinExistence type="inferred from homology"/>
<dbReference type="Pfam" id="PF00120">
    <property type="entry name" value="Gln-synt_C"/>
    <property type="match status" value="1"/>
</dbReference>
<feature type="domain" description="GS catalytic" evidence="10">
    <location>
        <begin position="141"/>
        <end position="482"/>
    </location>
</feature>
<keyword evidence="4" id="KW-0547">Nucleotide-binding</keyword>
<sequence>MTTDLTQGALYHLGLLSPEQVARAQDLLAEVASSELETIRVLFADQHGLLRGKTITSDALPSIFQSGINMPGTLLLKDTSHRTVFPVWSDGDTPGGLSSGAGDILLVPDTETFRRLPWAPHSAWIFCDPVTPTGGAIPFAPRPVLRTAIDQLAAANRALTVGLEVEFQVFTCTDPRLNHSDSTMPGTPVATQNLTQGYQFLTAQVYDIAEPLLDDLRRAAQSLGLPIRSMEIEMGPSQFEFTFDPADPMTHADNMMMLRAMTKSICARKGLHATFMCKPNHANACANGWHLHQSLTDTVTDKNLMIPNPDGSLSQTASGWIAGLLEHAHASCLLTTPTVNGYKRYQPHQLAPDRVLWGHDNRGAMIRALMAPGDPASRIENRVADPTANPYYFFASQILSGLDGLSRALTAPDPVETPYLENAPRLPGSLLAAIQAFEGSTFYRRVLGDPFVDYLSHIRRAEWDRYHLAISDWEQAEYFNQY</sequence>
<dbReference type="Gene3D" id="3.10.20.70">
    <property type="entry name" value="Glutamine synthetase, N-terminal domain"/>
    <property type="match status" value="1"/>
</dbReference>
<name>A0A2P8F5Y2_9RHOB</name>
<evidence type="ECO:0000313" key="12">
    <source>
        <dbReference type="Proteomes" id="UP000240418"/>
    </source>
</evidence>
<evidence type="ECO:0000256" key="1">
    <source>
        <dbReference type="ARBA" id="ARBA00001946"/>
    </source>
</evidence>
<dbReference type="OrthoDB" id="9807095at2"/>
<dbReference type="SMART" id="SM01230">
    <property type="entry name" value="Gln-synt_C"/>
    <property type="match status" value="1"/>
</dbReference>
<keyword evidence="3" id="KW-0436">Ligase</keyword>
<keyword evidence="6" id="KW-0535">Nitrogen fixation</keyword>
<dbReference type="Proteomes" id="UP000240418">
    <property type="component" value="Unassembled WGS sequence"/>
</dbReference>
<dbReference type="InterPro" id="IPR014746">
    <property type="entry name" value="Gln_synth/guanido_kin_cat_dom"/>
</dbReference>
<dbReference type="GO" id="GO:0006542">
    <property type="term" value="P:glutamine biosynthetic process"/>
    <property type="evidence" value="ECO:0007669"/>
    <property type="project" value="InterPro"/>
</dbReference>
<dbReference type="Gene3D" id="3.30.590.10">
    <property type="entry name" value="Glutamine synthetase/guanido kinase, catalytic domain"/>
    <property type="match status" value="1"/>
</dbReference>
<dbReference type="SUPFAM" id="SSF54368">
    <property type="entry name" value="Glutamine synthetase, N-terminal domain"/>
    <property type="match status" value="1"/>
</dbReference>
<dbReference type="RefSeq" id="WP_106610309.1">
    <property type="nucleotide sequence ID" value="NZ_PYGJ01000021.1"/>
</dbReference>
<keyword evidence="12" id="KW-1185">Reference proteome</keyword>
<evidence type="ECO:0000256" key="6">
    <source>
        <dbReference type="ARBA" id="ARBA00023231"/>
    </source>
</evidence>
<dbReference type="AlphaFoldDB" id="A0A2P8F5Y2"/>
<dbReference type="PROSITE" id="PS51986">
    <property type="entry name" value="GS_BETA_GRASP"/>
    <property type="match status" value="1"/>
</dbReference>
<dbReference type="EMBL" id="PYGJ01000021">
    <property type="protein sequence ID" value="PSL17095.1"/>
    <property type="molecule type" value="Genomic_DNA"/>
</dbReference>
<protein>
    <submittedName>
        <fullName evidence="11">Glutamine synthetase</fullName>
    </submittedName>
</protein>
<comment type="similarity">
    <text evidence="7 8">Belongs to the glutamine synthetase family.</text>
</comment>
<evidence type="ECO:0000259" key="9">
    <source>
        <dbReference type="PROSITE" id="PS51986"/>
    </source>
</evidence>
<comment type="function">
    <text evidence="2">Catalyzes the ATP-dependent biosynthesis of glutamine from glutamate and ammonia.</text>
</comment>
<dbReference type="GO" id="GO:0005524">
    <property type="term" value="F:ATP binding"/>
    <property type="evidence" value="ECO:0007669"/>
    <property type="project" value="UniProtKB-KW"/>
</dbReference>
<evidence type="ECO:0000313" key="11">
    <source>
        <dbReference type="EMBL" id="PSL17095.1"/>
    </source>
</evidence>
<comment type="cofactor">
    <cofactor evidence="1">
        <name>Mg(2+)</name>
        <dbReference type="ChEBI" id="CHEBI:18420"/>
    </cofactor>
</comment>
<keyword evidence="5" id="KW-0067">ATP-binding</keyword>
<evidence type="ECO:0000256" key="2">
    <source>
        <dbReference type="ARBA" id="ARBA00003117"/>
    </source>
</evidence>
<evidence type="ECO:0000256" key="3">
    <source>
        <dbReference type="ARBA" id="ARBA00022598"/>
    </source>
</evidence>
<dbReference type="PANTHER" id="PTHR43785:SF12">
    <property type="entry name" value="TYPE-1 GLUTAMINE SYNTHETASE 2"/>
    <property type="match status" value="1"/>
</dbReference>
<organism evidence="11 12">
    <name type="scientific">Shimia abyssi</name>
    <dbReference type="NCBI Taxonomy" id="1662395"/>
    <lineage>
        <taxon>Bacteria</taxon>
        <taxon>Pseudomonadati</taxon>
        <taxon>Pseudomonadota</taxon>
        <taxon>Alphaproteobacteria</taxon>
        <taxon>Rhodobacterales</taxon>
        <taxon>Roseobacteraceae</taxon>
    </lineage>
</organism>
<evidence type="ECO:0000256" key="4">
    <source>
        <dbReference type="ARBA" id="ARBA00022741"/>
    </source>
</evidence>
<reference evidence="11 12" key="1">
    <citation type="submission" date="2018-03" db="EMBL/GenBank/DDBJ databases">
        <title>Genomic Encyclopedia of Archaeal and Bacterial Type Strains, Phase II (KMG-II): from individual species to whole genera.</title>
        <authorList>
            <person name="Goeker M."/>
        </authorList>
    </citation>
    <scope>NUCLEOTIDE SEQUENCE [LARGE SCALE GENOMIC DNA]</scope>
    <source>
        <strain evidence="11 12">DSM 100673</strain>
    </source>
</reference>
<dbReference type="InterPro" id="IPR036651">
    <property type="entry name" value="Gln_synt_N_sf"/>
</dbReference>
<dbReference type="InterPro" id="IPR008147">
    <property type="entry name" value="Gln_synt_N"/>
</dbReference>
<dbReference type="GO" id="GO:0004356">
    <property type="term" value="F:glutamine synthetase activity"/>
    <property type="evidence" value="ECO:0007669"/>
    <property type="project" value="InterPro"/>
</dbReference>
<feature type="domain" description="GS beta-grasp" evidence="9">
    <location>
        <begin position="34"/>
        <end position="134"/>
    </location>
</feature>
<dbReference type="InterPro" id="IPR008146">
    <property type="entry name" value="Gln_synth_cat_dom"/>
</dbReference>
<evidence type="ECO:0000259" key="10">
    <source>
        <dbReference type="PROSITE" id="PS51987"/>
    </source>
</evidence>